<organism evidence="2 3">
    <name type="scientific">Clostridium liquoris</name>
    <dbReference type="NCBI Taxonomy" id="1289519"/>
    <lineage>
        <taxon>Bacteria</taxon>
        <taxon>Bacillati</taxon>
        <taxon>Bacillota</taxon>
        <taxon>Clostridia</taxon>
        <taxon>Eubacteriales</taxon>
        <taxon>Clostridiaceae</taxon>
        <taxon>Clostridium</taxon>
    </lineage>
</organism>
<evidence type="ECO:0000313" key="3">
    <source>
        <dbReference type="Proteomes" id="UP000239706"/>
    </source>
</evidence>
<dbReference type="InterPro" id="IPR024617">
    <property type="entry name" value="DUF3870"/>
</dbReference>
<dbReference type="RefSeq" id="WP_106064059.1">
    <property type="nucleotide sequence ID" value="NZ_PVXO01000052.1"/>
</dbReference>
<gene>
    <name evidence="2" type="ORF">CLLI_19810</name>
</gene>
<dbReference type="EMBL" id="PVXO01000052">
    <property type="protein sequence ID" value="PRR78061.1"/>
    <property type="molecule type" value="Genomic_DNA"/>
</dbReference>
<reference evidence="2 3" key="1">
    <citation type="submission" date="2018-03" db="EMBL/GenBank/DDBJ databases">
        <title>Genome sequence of Clostridium liquoris DSM 100320.</title>
        <authorList>
            <person name="Poehlein A."/>
            <person name="Daniel R."/>
        </authorList>
    </citation>
    <scope>NUCLEOTIDE SEQUENCE [LARGE SCALE GENOMIC DNA]</scope>
    <source>
        <strain evidence="2 3">DSM 100320</strain>
    </source>
</reference>
<proteinExistence type="predicted"/>
<protein>
    <recommendedName>
        <fullName evidence="1">DUF3870 domain-containing protein</fullName>
    </recommendedName>
</protein>
<dbReference type="Proteomes" id="UP000239706">
    <property type="component" value="Unassembled WGS sequence"/>
</dbReference>
<evidence type="ECO:0000259" key="1">
    <source>
        <dbReference type="Pfam" id="PF12986"/>
    </source>
</evidence>
<sequence length="108" mass="12611">MYNDDTVYVVGNSKTNTDNAITNRFNSFFIGFVVEMKNDTIVDLSCSATIRTTDEFIKSLFIGRSLIEFDLKLEEEIKRRYHGSSQRAIIVAYKDAVKKYNEIKERYF</sequence>
<evidence type="ECO:0000313" key="2">
    <source>
        <dbReference type="EMBL" id="PRR78061.1"/>
    </source>
</evidence>
<accession>A0A2T0B2C9</accession>
<dbReference type="OrthoDB" id="88363at2"/>
<dbReference type="AlphaFoldDB" id="A0A2T0B2C9"/>
<name>A0A2T0B2C9_9CLOT</name>
<comment type="caution">
    <text evidence="2">The sequence shown here is derived from an EMBL/GenBank/DDBJ whole genome shotgun (WGS) entry which is preliminary data.</text>
</comment>
<keyword evidence="3" id="KW-1185">Reference proteome</keyword>
<feature type="domain" description="DUF3870" evidence="1">
    <location>
        <begin position="8"/>
        <end position="101"/>
    </location>
</feature>
<dbReference type="Pfam" id="PF12986">
    <property type="entry name" value="DUF3870"/>
    <property type="match status" value="1"/>
</dbReference>